<organism evidence="8 9">
    <name type="scientific">Pyrenophora seminiperda CCB06</name>
    <dbReference type="NCBI Taxonomy" id="1302712"/>
    <lineage>
        <taxon>Eukaryota</taxon>
        <taxon>Fungi</taxon>
        <taxon>Dikarya</taxon>
        <taxon>Ascomycota</taxon>
        <taxon>Pezizomycotina</taxon>
        <taxon>Dothideomycetes</taxon>
        <taxon>Pleosporomycetidae</taxon>
        <taxon>Pleosporales</taxon>
        <taxon>Pleosporineae</taxon>
        <taxon>Pleosporaceae</taxon>
        <taxon>Pyrenophora</taxon>
    </lineage>
</organism>
<comment type="similarity">
    <text evidence="2">Belongs to the amidase family.</text>
</comment>
<evidence type="ECO:0000313" key="8">
    <source>
        <dbReference type="EMBL" id="RMZ67348.1"/>
    </source>
</evidence>
<feature type="domain" description="Amidase" evidence="7">
    <location>
        <begin position="80"/>
        <end position="521"/>
    </location>
</feature>
<dbReference type="PANTHER" id="PTHR46072:SF11">
    <property type="entry name" value="AMIDASE-RELATED"/>
    <property type="match status" value="1"/>
</dbReference>
<evidence type="ECO:0000256" key="6">
    <source>
        <dbReference type="PIRSR" id="PIRSR001221-2"/>
    </source>
</evidence>
<sequence>MSSEANWEKIAAGKRAALAESIPTEYRIPQDKIPPESQLDVTTWPQESGWFTPKELEITGSTASEILRKIASKAWSAEQVTSAFCKRAAAAQQLTNCLSDAFFDEAIRQAKSLDEHLQRTGKTVGPLHGLPISLKDNFNVKGRDSTVGFTSWVNDPAPYNATLVDLLEKLGAVRYCKTNVPTAMMIAESVNNTFGRTVNPLNRKVTSGGSSGGESALIAFGGSPLGVGTDIGGSLRIPAACTGIFTLRPSFGRFTTQRCRSGLAGQEAVQSVNGPMGKTLEDITMYSKVIVDAQPWKVDPKMLPIPWRPAELPAKLRIAVLWNDGICLPTPPVTRALKETVEKLNKAGHDVVEWDPKLHATALQLLARMFVADGGKSIEALLSVTGEPYRPEMQQYKDAKELGVYDMWKLHTERSELQRQYLEQCMSMNIDAILAPTTPYSSVAHGDFKYVGYTGVYNVVDYSAVSFPCKVTVDKAIDKRVDDHKPLSAFCQDAHDSYDPELLHGLPVSLQLIAQRLEEEKFPQPPSIPPTCLRLTASSRISSFFHTTGRLIPYSPTEST</sequence>
<dbReference type="AlphaFoldDB" id="A0A3M7LYM1"/>
<evidence type="ECO:0000256" key="2">
    <source>
        <dbReference type="ARBA" id="ARBA00009199"/>
    </source>
</evidence>
<dbReference type="EC" id="3.5.1.4" evidence="3"/>
<dbReference type="SUPFAM" id="SSF75304">
    <property type="entry name" value="Amidase signature (AS) enzymes"/>
    <property type="match status" value="1"/>
</dbReference>
<dbReference type="Pfam" id="PF01425">
    <property type="entry name" value="Amidase"/>
    <property type="match status" value="1"/>
</dbReference>
<accession>A0A3M7LYM1</accession>
<dbReference type="PROSITE" id="PS00571">
    <property type="entry name" value="AMIDASES"/>
    <property type="match status" value="1"/>
</dbReference>
<dbReference type="PANTHER" id="PTHR46072">
    <property type="entry name" value="AMIDASE-RELATED-RELATED"/>
    <property type="match status" value="1"/>
</dbReference>
<dbReference type="InterPro" id="IPR020556">
    <property type="entry name" value="Amidase_CS"/>
</dbReference>
<dbReference type="OrthoDB" id="6428749at2759"/>
<dbReference type="Gene3D" id="3.90.1300.10">
    <property type="entry name" value="Amidase signature (AS) domain"/>
    <property type="match status" value="1"/>
</dbReference>
<evidence type="ECO:0000256" key="1">
    <source>
        <dbReference type="ARBA" id="ARBA00001311"/>
    </source>
</evidence>
<feature type="active site" description="Acyl-ester intermediate" evidence="5">
    <location>
        <position position="234"/>
    </location>
</feature>
<feature type="binding site" evidence="6">
    <location>
        <begin position="231"/>
        <end position="234"/>
    </location>
    <ligand>
        <name>substrate</name>
    </ligand>
</feature>
<evidence type="ECO:0000313" key="9">
    <source>
        <dbReference type="Proteomes" id="UP000265663"/>
    </source>
</evidence>
<feature type="binding site" evidence="6">
    <location>
        <position position="210"/>
    </location>
    <ligand>
        <name>substrate</name>
    </ligand>
</feature>
<dbReference type="GO" id="GO:0004040">
    <property type="term" value="F:amidase activity"/>
    <property type="evidence" value="ECO:0007669"/>
    <property type="project" value="UniProtKB-EC"/>
</dbReference>
<feature type="active site" description="Charge relay system" evidence="5">
    <location>
        <position position="135"/>
    </location>
</feature>
<dbReference type="PIRSF" id="PIRSF001221">
    <property type="entry name" value="Amidase_fungi"/>
    <property type="match status" value="1"/>
</dbReference>
<gene>
    <name evidence="8" type="ORF">GMOD_00001260</name>
</gene>
<reference evidence="8 9" key="1">
    <citation type="journal article" date="2014" name="PLoS ONE">
        <title>De novo Genome Assembly of the Fungal Plant Pathogen Pyrenophora semeniperda.</title>
        <authorList>
            <person name="Soliai M.M."/>
            <person name="Meyer S.E."/>
            <person name="Udall J.A."/>
            <person name="Elzinga D.E."/>
            <person name="Hermansen R.A."/>
            <person name="Bodily P.M."/>
            <person name="Hart A.A."/>
            <person name="Coleman C.E."/>
        </authorList>
    </citation>
    <scope>NUCLEOTIDE SEQUENCE [LARGE SCALE GENOMIC DNA]</scope>
    <source>
        <strain evidence="8 9">CCB06</strain>
        <tissue evidence="8">Mycelium</tissue>
    </source>
</reference>
<comment type="catalytic activity">
    <reaction evidence="1">
        <text>a monocarboxylic acid amide + H2O = a monocarboxylate + NH4(+)</text>
        <dbReference type="Rhea" id="RHEA:12020"/>
        <dbReference type="ChEBI" id="CHEBI:15377"/>
        <dbReference type="ChEBI" id="CHEBI:28938"/>
        <dbReference type="ChEBI" id="CHEBI:35757"/>
        <dbReference type="ChEBI" id="CHEBI:83628"/>
        <dbReference type="EC" id="3.5.1.4"/>
    </reaction>
</comment>
<keyword evidence="9" id="KW-1185">Reference proteome</keyword>
<name>A0A3M7LYM1_9PLEO</name>
<dbReference type="EMBL" id="KE747810">
    <property type="protein sequence ID" value="RMZ67348.1"/>
    <property type="molecule type" value="Genomic_DNA"/>
</dbReference>
<feature type="binding site" evidence="6">
    <location>
        <position position="184"/>
    </location>
    <ligand>
        <name>substrate</name>
    </ligand>
</feature>
<evidence type="ECO:0000256" key="4">
    <source>
        <dbReference type="ARBA" id="ARBA00022801"/>
    </source>
</evidence>
<dbReference type="Proteomes" id="UP000265663">
    <property type="component" value="Unassembled WGS sequence"/>
</dbReference>
<dbReference type="InterPro" id="IPR036928">
    <property type="entry name" value="AS_sf"/>
</dbReference>
<proteinExistence type="inferred from homology"/>
<feature type="active site" description="Charge relay system" evidence="5">
    <location>
        <position position="210"/>
    </location>
</feature>
<protein>
    <recommendedName>
        <fullName evidence="3">amidase</fullName>
        <ecNumber evidence="3">3.5.1.4</ecNumber>
    </recommendedName>
</protein>
<evidence type="ECO:0000256" key="3">
    <source>
        <dbReference type="ARBA" id="ARBA00012922"/>
    </source>
</evidence>
<keyword evidence="4 8" id="KW-0378">Hydrolase</keyword>
<dbReference type="InterPro" id="IPR023631">
    <property type="entry name" value="Amidase_dom"/>
</dbReference>
<evidence type="ECO:0000259" key="7">
    <source>
        <dbReference type="Pfam" id="PF01425"/>
    </source>
</evidence>
<evidence type="ECO:0000256" key="5">
    <source>
        <dbReference type="PIRSR" id="PIRSR001221-1"/>
    </source>
</evidence>